<gene>
    <name evidence="8" type="ORF">P8C59_005948</name>
</gene>
<evidence type="ECO:0000256" key="2">
    <source>
        <dbReference type="ARBA" id="ARBA00010992"/>
    </source>
</evidence>
<protein>
    <recommendedName>
        <fullName evidence="7">Major facilitator superfamily (MFS) profile domain-containing protein</fullName>
    </recommendedName>
</protein>
<comment type="similarity">
    <text evidence="2">Belongs to the major facilitator superfamily. Sugar transporter (TC 2.A.1.1) family.</text>
</comment>
<dbReference type="SUPFAM" id="SSF103473">
    <property type="entry name" value="MFS general substrate transporter"/>
    <property type="match status" value="1"/>
</dbReference>
<evidence type="ECO:0000313" key="9">
    <source>
        <dbReference type="Proteomes" id="UP001217918"/>
    </source>
</evidence>
<keyword evidence="4 6" id="KW-1133">Transmembrane helix</keyword>
<evidence type="ECO:0000256" key="6">
    <source>
        <dbReference type="SAM" id="Phobius"/>
    </source>
</evidence>
<keyword evidence="9" id="KW-1185">Reference proteome</keyword>
<dbReference type="InterPro" id="IPR036259">
    <property type="entry name" value="MFS_trans_sf"/>
</dbReference>
<comment type="subcellular location">
    <subcellularLocation>
        <location evidence="1">Membrane</location>
        <topology evidence="1">Multi-pass membrane protein</topology>
    </subcellularLocation>
</comment>
<feature type="transmembrane region" description="Helical" evidence="6">
    <location>
        <begin position="93"/>
        <end position="116"/>
    </location>
</feature>
<evidence type="ECO:0000259" key="7">
    <source>
        <dbReference type="PROSITE" id="PS50850"/>
    </source>
</evidence>
<dbReference type="Proteomes" id="UP001217918">
    <property type="component" value="Unassembled WGS sequence"/>
</dbReference>
<name>A0AAD9I5V0_9PEZI</name>
<reference evidence="8" key="1">
    <citation type="journal article" date="2023" name="Mol. Plant Microbe Interact.">
        <title>Elucidating the Obligate Nature and Biological Capacity of an Invasive Fungal Corn Pathogen.</title>
        <authorList>
            <person name="MacCready J.S."/>
            <person name="Roggenkamp E.M."/>
            <person name="Gdanetz K."/>
            <person name="Chilvers M.I."/>
        </authorList>
    </citation>
    <scope>NUCLEOTIDE SEQUENCE</scope>
    <source>
        <strain evidence="8">PM02</strain>
    </source>
</reference>
<dbReference type="PANTHER" id="PTHR48022">
    <property type="entry name" value="PLASTIDIC GLUCOSE TRANSPORTER 4"/>
    <property type="match status" value="1"/>
</dbReference>
<dbReference type="EMBL" id="JAQQPM010000005">
    <property type="protein sequence ID" value="KAK2071533.1"/>
    <property type="molecule type" value="Genomic_DNA"/>
</dbReference>
<dbReference type="GO" id="GO:0016020">
    <property type="term" value="C:membrane"/>
    <property type="evidence" value="ECO:0007669"/>
    <property type="project" value="UniProtKB-SubCell"/>
</dbReference>
<keyword evidence="5 6" id="KW-0472">Membrane</keyword>
<feature type="transmembrane region" description="Helical" evidence="6">
    <location>
        <begin position="60"/>
        <end position="81"/>
    </location>
</feature>
<dbReference type="Pfam" id="PF00083">
    <property type="entry name" value="Sugar_tr"/>
    <property type="match status" value="1"/>
</dbReference>
<feature type="domain" description="Major facilitator superfamily (MFS) profile" evidence="7">
    <location>
        <begin position="23"/>
        <end position="167"/>
    </location>
</feature>
<dbReference type="PANTHER" id="PTHR48022:SF28">
    <property type="entry name" value="MAJOR FACILITATOR SUPERFAMILY (MFS) PROFILE DOMAIN-CONTAINING PROTEIN-RELATED"/>
    <property type="match status" value="1"/>
</dbReference>
<proteinExistence type="inferred from homology"/>
<sequence length="167" mass="16815">MACLPPSDDGHPALRGTLLAAAITSVCSAGFLLLGFDQGAMSGVVLSPAWRDTMGVPSDLAIGTLTALFTVGAVLGALFSAVHAETLGRKGTLFLGALLVLKGAVMQAASTGQIIFGLGRVTAGLGIGQVTAVAPVYQSETAGSGQRGWRIACQLTAMLVKRSGACR</sequence>
<dbReference type="GO" id="GO:0005351">
    <property type="term" value="F:carbohydrate:proton symporter activity"/>
    <property type="evidence" value="ECO:0007669"/>
    <property type="project" value="TreeGrafter"/>
</dbReference>
<keyword evidence="3 6" id="KW-0812">Transmembrane</keyword>
<evidence type="ECO:0000313" key="8">
    <source>
        <dbReference type="EMBL" id="KAK2071533.1"/>
    </source>
</evidence>
<evidence type="ECO:0000256" key="1">
    <source>
        <dbReference type="ARBA" id="ARBA00004141"/>
    </source>
</evidence>
<evidence type="ECO:0000256" key="4">
    <source>
        <dbReference type="ARBA" id="ARBA00022989"/>
    </source>
</evidence>
<organism evidence="8 9">
    <name type="scientific">Phyllachora maydis</name>
    <dbReference type="NCBI Taxonomy" id="1825666"/>
    <lineage>
        <taxon>Eukaryota</taxon>
        <taxon>Fungi</taxon>
        <taxon>Dikarya</taxon>
        <taxon>Ascomycota</taxon>
        <taxon>Pezizomycotina</taxon>
        <taxon>Sordariomycetes</taxon>
        <taxon>Sordariomycetidae</taxon>
        <taxon>Phyllachorales</taxon>
        <taxon>Phyllachoraceae</taxon>
        <taxon>Phyllachora</taxon>
    </lineage>
</organism>
<dbReference type="InterPro" id="IPR005828">
    <property type="entry name" value="MFS_sugar_transport-like"/>
</dbReference>
<dbReference type="Gene3D" id="1.20.1250.20">
    <property type="entry name" value="MFS general substrate transporter like domains"/>
    <property type="match status" value="1"/>
</dbReference>
<evidence type="ECO:0000256" key="5">
    <source>
        <dbReference type="ARBA" id="ARBA00023136"/>
    </source>
</evidence>
<evidence type="ECO:0000256" key="3">
    <source>
        <dbReference type="ARBA" id="ARBA00022692"/>
    </source>
</evidence>
<feature type="transmembrane region" description="Helical" evidence="6">
    <location>
        <begin position="12"/>
        <end position="36"/>
    </location>
</feature>
<dbReference type="InterPro" id="IPR050360">
    <property type="entry name" value="MFS_Sugar_Transporters"/>
</dbReference>
<dbReference type="PROSITE" id="PS50850">
    <property type="entry name" value="MFS"/>
    <property type="match status" value="1"/>
</dbReference>
<comment type="caution">
    <text evidence="8">The sequence shown here is derived from an EMBL/GenBank/DDBJ whole genome shotgun (WGS) entry which is preliminary data.</text>
</comment>
<dbReference type="InterPro" id="IPR020846">
    <property type="entry name" value="MFS_dom"/>
</dbReference>
<accession>A0AAD9I5V0</accession>
<dbReference type="AlphaFoldDB" id="A0AAD9I5V0"/>